<dbReference type="InterPro" id="IPR025161">
    <property type="entry name" value="IS402-like_dom"/>
</dbReference>
<accession>A0ABW2E345</accession>
<evidence type="ECO:0000313" key="2">
    <source>
        <dbReference type="EMBL" id="MFC7014586.1"/>
    </source>
</evidence>
<evidence type="ECO:0000259" key="1">
    <source>
        <dbReference type="Pfam" id="PF13340"/>
    </source>
</evidence>
<proteinExistence type="predicted"/>
<dbReference type="Pfam" id="PF13340">
    <property type="entry name" value="DUF4096"/>
    <property type="match status" value="1"/>
</dbReference>
<comment type="caution">
    <text evidence="2">The sequence shown here is derived from an EMBL/GenBank/DDBJ whole genome shotgun (WGS) entry which is preliminary data.</text>
</comment>
<dbReference type="RefSeq" id="WP_189875831.1">
    <property type="nucleotide sequence ID" value="NZ_BMWA01000018.1"/>
</dbReference>
<dbReference type="Proteomes" id="UP001596409">
    <property type="component" value="Unassembled WGS sequence"/>
</dbReference>
<protein>
    <submittedName>
        <fullName evidence="2">Transposase</fullName>
    </submittedName>
</protein>
<dbReference type="EMBL" id="JBHSYM010000049">
    <property type="protein sequence ID" value="MFC7014586.1"/>
    <property type="molecule type" value="Genomic_DNA"/>
</dbReference>
<dbReference type="PANTHER" id="PTHR46637">
    <property type="entry name" value="TIS1421-TRANSPOSASE PROTEIN A"/>
    <property type="match status" value="1"/>
</dbReference>
<evidence type="ECO:0000313" key="3">
    <source>
        <dbReference type="Proteomes" id="UP001596409"/>
    </source>
</evidence>
<dbReference type="PANTHER" id="PTHR46637:SF1">
    <property type="entry name" value="BLL5188 PROTEIN"/>
    <property type="match status" value="1"/>
</dbReference>
<dbReference type="InterPro" id="IPR052909">
    <property type="entry name" value="Transposase_6_like"/>
</dbReference>
<reference evidence="3" key="1">
    <citation type="journal article" date="2019" name="Int. J. Syst. Evol. Microbiol.">
        <title>The Global Catalogue of Microorganisms (GCM) 10K type strain sequencing project: providing services to taxonomists for standard genome sequencing and annotation.</title>
        <authorList>
            <consortium name="The Broad Institute Genomics Platform"/>
            <consortium name="The Broad Institute Genome Sequencing Center for Infectious Disease"/>
            <person name="Wu L."/>
            <person name="Ma J."/>
        </authorList>
    </citation>
    <scope>NUCLEOTIDE SEQUENCE [LARGE SCALE GENOMIC DNA]</scope>
    <source>
        <strain evidence="3">JCM 4855</strain>
    </source>
</reference>
<organism evidence="2 3">
    <name type="scientific">Streptomyces viridiviolaceus</name>
    <dbReference type="NCBI Taxonomy" id="68282"/>
    <lineage>
        <taxon>Bacteria</taxon>
        <taxon>Bacillati</taxon>
        <taxon>Actinomycetota</taxon>
        <taxon>Actinomycetes</taxon>
        <taxon>Kitasatosporales</taxon>
        <taxon>Streptomycetaceae</taxon>
        <taxon>Streptomyces</taxon>
    </lineage>
</organism>
<gene>
    <name evidence="2" type="ORF">ACFQMH_23315</name>
</gene>
<feature type="domain" description="Insertion element IS402-like" evidence="1">
    <location>
        <begin position="13"/>
        <end position="60"/>
    </location>
</feature>
<name>A0ABW2E345_9ACTN</name>
<sequence>MARSFLSASIGRCGRWRDHRHVLIGLLHQVRTGAQRREVPKRFGPWKTGYERHLLRSADGT</sequence>
<keyword evidence="3" id="KW-1185">Reference proteome</keyword>